<dbReference type="STRING" id="561176.SAMN04488561_4204"/>
<dbReference type="Gene3D" id="3.40.630.30">
    <property type="match status" value="1"/>
</dbReference>
<gene>
    <name evidence="2" type="ORF">SAMN04488561_4204</name>
</gene>
<reference evidence="3" key="1">
    <citation type="submission" date="2016-10" db="EMBL/GenBank/DDBJ databases">
        <authorList>
            <person name="Varghese N."/>
            <person name="Submissions S."/>
        </authorList>
    </citation>
    <scope>NUCLEOTIDE SEQUENCE [LARGE SCALE GENOMIC DNA]</scope>
    <source>
        <strain evidence="3">DSM 45237</strain>
    </source>
</reference>
<protein>
    <submittedName>
        <fullName evidence="2">Protein N-acetyltransferase, RimJ/RimL family</fullName>
    </submittedName>
</protein>
<accession>A0A1H5PGQ2</accession>
<dbReference type="RefSeq" id="WP_069109946.1">
    <property type="nucleotide sequence ID" value="NZ_FNUC01000004.1"/>
</dbReference>
<dbReference type="Pfam" id="PF13302">
    <property type="entry name" value="Acetyltransf_3"/>
    <property type="match status" value="1"/>
</dbReference>
<proteinExistence type="predicted"/>
<dbReference type="PANTHER" id="PTHR43415:SF3">
    <property type="entry name" value="GNAT-FAMILY ACETYLTRANSFERASE"/>
    <property type="match status" value="1"/>
</dbReference>
<evidence type="ECO:0000259" key="1">
    <source>
        <dbReference type="PROSITE" id="PS51186"/>
    </source>
</evidence>
<dbReference type="OrthoDB" id="9814648at2"/>
<dbReference type="GO" id="GO:0016747">
    <property type="term" value="F:acyltransferase activity, transferring groups other than amino-acyl groups"/>
    <property type="evidence" value="ECO:0007669"/>
    <property type="project" value="InterPro"/>
</dbReference>
<feature type="domain" description="N-acetyltransferase" evidence="1">
    <location>
        <begin position="13"/>
        <end position="165"/>
    </location>
</feature>
<evidence type="ECO:0000313" key="3">
    <source>
        <dbReference type="Proteomes" id="UP000181980"/>
    </source>
</evidence>
<dbReference type="InterPro" id="IPR016181">
    <property type="entry name" value="Acyl_CoA_acyltransferase"/>
</dbReference>
<dbReference type="SUPFAM" id="SSF55729">
    <property type="entry name" value="Acyl-CoA N-acyltransferases (Nat)"/>
    <property type="match status" value="1"/>
</dbReference>
<dbReference type="InterPro" id="IPR000182">
    <property type="entry name" value="GNAT_dom"/>
</dbReference>
<keyword evidence="3" id="KW-1185">Reference proteome</keyword>
<sequence>MSTPQILLTGARLALAQPRRDLLPEYHRWENDARTILGYGNQFPQSWEVRDGGWERQRANHQYPQFEVVRLDDLSAVGMTTLDVNQYVRTAEYTVVLAPEARGHGYAAEATRLTLDWAFHLGALRMVWLKVLEPNRAGITAYQRAGFRNAGRLRQSGYWLGRPCDEVIMDAIAEEFDGESWVTATVTPPGPPSPSA</sequence>
<dbReference type="EMBL" id="FNUC01000004">
    <property type="protein sequence ID" value="SEF12241.1"/>
    <property type="molecule type" value="Genomic_DNA"/>
</dbReference>
<dbReference type="AlphaFoldDB" id="A0A1H5PGQ2"/>
<name>A0A1H5PGQ2_9ACTN</name>
<evidence type="ECO:0000313" key="2">
    <source>
        <dbReference type="EMBL" id="SEF12241.1"/>
    </source>
</evidence>
<dbReference type="PANTHER" id="PTHR43415">
    <property type="entry name" value="SPERMIDINE N(1)-ACETYLTRANSFERASE"/>
    <property type="match status" value="1"/>
</dbReference>
<keyword evidence="2" id="KW-0808">Transferase</keyword>
<organism evidence="2 3">
    <name type="scientific">Jiangella alba</name>
    <dbReference type="NCBI Taxonomy" id="561176"/>
    <lineage>
        <taxon>Bacteria</taxon>
        <taxon>Bacillati</taxon>
        <taxon>Actinomycetota</taxon>
        <taxon>Actinomycetes</taxon>
        <taxon>Jiangellales</taxon>
        <taxon>Jiangellaceae</taxon>
        <taxon>Jiangella</taxon>
    </lineage>
</organism>
<dbReference type="PROSITE" id="PS51186">
    <property type="entry name" value="GNAT"/>
    <property type="match status" value="1"/>
</dbReference>
<dbReference type="Proteomes" id="UP000181980">
    <property type="component" value="Unassembled WGS sequence"/>
</dbReference>